<feature type="domain" description="U-box" evidence="2">
    <location>
        <begin position="128"/>
        <end position="192"/>
    </location>
</feature>
<evidence type="ECO:0000313" key="4">
    <source>
        <dbReference type="Proteomes" id="UP001295423"/>
    </source>
</evidence>
<dbReference type="Gene3D" id="3.30.40.10">
    <property type="entry name" value="Zinc/RING finger domain, C3HC4 (zinc finger)"/>
    <property type="match status" value="1"/>
</dbReference>
<keyword evidence="4" id="KW-1185">Reference proteome</keyword>
<dbReference type="SMART" id="SM00504">
    <property type="entry name" value="Ubox"/>
    <property type="match status" value="1"/>
</dbReference>
<feature type="region of interest" description="Disordered" evidence="1">
    <location>
        <begin position="1"/>
        <end position="22"/>
    </location>
</feature>
<evidence type="ECO:0000313" key="3">
    <source>
        <dbReference type="EMBL" id="CAJ1955559.1"/>
    </source>
</evidence>
<organism evidence="3 4">
    <name type="scientific">Cylindrotheca closterium</name>
    <dbReference type="NCBI Taxonomy" id="2856"/>
    <lineage>
        <taxon>Eukaryota</taxon>
        <taxon>Sar</taxon>
        <taxon>Stramenopiles</taxon>
        <taxon>Ochrophyta</taxon>
        <taxon>Bacillariophyta</taxon>
        <taxon>Bacillariophyceae</taxon>
        <taxon>Bacillariophycidae</taxon>
        <taxon>Bacillariales</taxon>
        <taxon>Bacillariaceae</taxon>
        <taxon>Cylindrotheca</taxon>
    </lineage>
</organism>
<proteinExistence type="predicted"/>
<dbReference type="SUPFAM" id="SSF57850">
    <property type="entry name" value="RING/U-box"/>
    <property type="match status" value="1"/>
</dbReference>
<dbReference type="AlphaFoldDB" id="A0AAD2FXB0"/>
<dbReference type="GO" id="GO:0016567">
    <property type="term" value="P:protein ubiquitination"/>
    <property type="evidence" value="ECO:0007669"/>
    <property type="project" value="InterPro"/>
</dbReference>
<comment type="caution">
    <text evidence="3">The sequence shown here is derived from an EMBL/GenBank/DDBJ whole genome shotgun (WGS) entry which is preliminary data.</text>
</comment>
<dbReference type="EMBL" id="CAKOGP040001892">
    <property type="protein sequence ID" value="CAJ1955559.1"/>
    <property type="molecule type" value="Genomic_DNA"/>
</dbReference>
<gene>
    <name evidence="3" type="ORF">CYCCA115_LOCUS15808</name>
</gene>
<sequence length="632" mass="70223">MVLSNLQPEDSDESLELSSSKSQTVNSHDDFVIRELLMHGLNLSRAIKIYKERLPEEKIVAIARRLLIEIANWDDDSEASLGNGRINRNQHFCDIGIGILRRSPYDLSKGSELLMHHITNLSQSAPEDFFDPIFSHIMSDPVVISSGFVVDRSTALKKGSGNLKFATCPWSRVPLDPKVYPALRLKQQMTEFKSGRVGEMIETASLLLNAKNNRDFCNVIELAQEFMNDIGPKGHRTLAMQLAQLGLSTLDLGPSDTGLCVLQPSLLTKQLLMLYALKPENLLEGYLPGKVLEICKMAQKAIDTHQFDEAEKWLACCTEIQDQCQDMLSGDKEIPVAEMYLNLAKKRGYDNLVPFQRKVYLGFLRDGKAAAAQKFLEKEGIFAIDLRDLSPCFFGRGTLSSSISNDRWNEGCRSSALEGKVSHVVVAANNFRDQGWGNRKGVLALGLYSPNDELIVRCNLFGTYRTEAYSSKFPRSVAYRLLESDQEVVSKCTPGCYYKLEFIVGGGGGHSLELDSFICKIFYKEWFAQQESPPNGCYRMHDPEGDAGIFLGNVNGEGVAHGKGRLEYDDGITFVGTFAGGLMLEGTSYQNGQAVHTMVRGVWTSGSCLGNPDETVVARFPLDTHNITETEE</sequence>
<dbReference type="Proteomes" id="UP001295423">
    <property type="component" value="Unassembled WGS sequence"/>
</dbReference>
<protein>
    <recommendedName>
        <fullName evidence="2">U-box domain-containing protein</fullName>
    </recommendedName>
</protein>
<reference evidence="3" key="1">
    <citation type="submission" date="2023-08" db="EMBL/GenBank/DDBJ databases">
        <authorList>
            <person name="Audoor S."/>
            <person name="Bilcke G."/>
        </authorList>
    </citation>
    <scope>NUCLEOTIDE SEQUENCE</scope>
</reference>
<accession>A0AAD2FXB0</accession>
<evidence type="ECO:0000256" key="1">
    <source>
        <dbReference type="SAM" id="MobiDB-lite"/>
    </source>
</evidence>
<dbReference type="GO" id="GO:0004842">
    <property type="term" value="F:ubiquitin-protein transferase activity"/>
    <property type="evidence" value="ECO:0007669"/>
    <property type="project" value="InterPro"/>
</dbReference>
<name>A0AAD2FXB0_9STRA</name>
<dbReference type="InterPro" id="IPR013083">
    <property type="entry name" value="Znf_RING/FYVE/PHD"/>
</dbReference>
<dbReference type="Pfam" id="PF04564">
    <property type="entry name" value="U-box"/>
    <property type="match status" value="1"/>
</dbReference>
<dbReference type="InterPro" id="IPR003613">
    <property type="entry name" value="Ubox_domain"/>
</dbReference>
<evidence type="ECO:0000259" key="2">
    <source>
        <dbReference type="SMART" id="SM00504"/>
    </source>
</evidence>